<dbReference type="OrthoDB" id="9779910at2"/>
<dbReference type="PANTHER" id="PTHR43864">
    <property type="entry name" value="HYPOXANTHINE/GUANINE PHOSPHORIBOSYLTRANSFERASE"/>
    <property type="match status" value="1"/>
</dbReference>
<feature type="domain" description="Phosphoribosyltransferase" evidence="3">
    <location>
        <begin position="59"/>
        <end position="168"/>
    </location>
</feature>
<keyword evidence="2" id="KW-0660">Purine salvage</keyword>
<name>C7Q413_CATAD</name>
<dbReference type="GO" id="GO:0016757">
    <property type="term" value="F:glycosyltransferase activity"/>
    <property type="evidence" value="ECO:0007669"/>
    <property type="project" value="UniProtKB-KW"/>
</dbReference>
<dbReference type="InterPro" id="IPR050118">
    <property type="entry name" value="Pur/Pyrimidine_PRTase"/>
</dbReference>
<dbReference type="GO" id="GO:0006166">
    <property type="term" value="P:purine ribonucleoside salvage"/>
    <property type="evidence" value="ECO:0007669"/>
    <property type="project" value="UniProtKB-KW"/>
</dbReference>
<evidence type="ECO:0000259" key="3">
    <source>
        <dbReference type="Pfam" id="PF00156"/>
    </source>
</evidence>
<dbReference type="InParanoid" id="C7Q413"/>
<dbReference type="EMBL" id="CP001700">
    <property type="protein sequence ID" value="ACU77771.1"/>
    <property type="molecule type" value="Genomic_DNA"/>
</dbReference>
<evidence type="ECO:0000313" key="5">
    <source>
        <dbReference type="Proteomes" id="UP000000851"/>
    </source>
</evidence>
<dbReference type="Pfam" id="PF00156">
    <property type="entry name" value="Pribosyltran"/>
    <property type="match status" value="1"/>
</dbReference>
<organism evidence="4 5">
    <name type="scientific">Catenulispora acidiphila (strain DSM 44928 / JCM 14897 / NBRC 102108 / NRRL B-24433 / ID139908)</name>
    <dbReference type="NCBI Taxonomy" id="479433"/>
    <lineage>
        <taxon>Bacteria</taxon>
        <taxon>Bacillati</taxon>
        <taxon>Actinomycetota</taxon>
        <taxon>Actinomycetes</taxon>
        <taxon>Catenulisporales</taxon>
        <taxon>Catenulisporaceae</taxon>
        <taxon>Catenulispora</taxon>
    </lineage>
</organism>
<evidence type="ECO:0000313" key="4">
    <source>
        <dbReference type="EMBL" id="ACU77771.1"/>
    </source>
</evidence>
<dbReference type="AlphaFoldDB" id="C7Q413"/>
<dbReference type="RefSeq" id="WP_015797495.1">
    <property type="nucleotide sequence ID" value="NC_013131.1"/>
</dbReference>
<reference evidence="4 5" key="1">
    <citation type="journal article" date="2009" name="Stand. Genomic Sci.">
        <title>Complete genome sequence of Catenulispora acidiphila type strain (ID 139908).</title>
        <authorList>
            <person name="Copeland A."/>
            <person name="Lapidus A."/>
            <person name="Glavina Del Rio T."/>
            <person name="Nolan M."/>
            <person name="Lucas S."/>
            <person name="Chen F."/>
            <person name="Tice H."/>
            <person name="Cheng J.F."/>
            <person name="Bruce D."/>
            <person name="Goodwin L."/>
            <person name="Pitluck S."/>
            <person name="Mikhailova N."/>
            <person name="Pati A."/>
            <person name="Ivanova N."/>
            <person name="Mavromatis K."/>
            <person name="Chen A."/>
            <person name="Palaniappan K."/>
            <person name="Chain P."/>
            <person name="Land M."/>
            <person name="Hauser L."/>
            <person name="Chang Y.J."/>
            <person name="Jeffries C.D."/>
            <person name="Chertkov O."/>
            <person name="Brettin T."/>
            <person name="Detter J.C."/>
            <person name="Han C."/>
            <person name="Ali Z."/>
            <person name="Tindall B.J."/>
            <person name="Goker M."/>
            <person name="Bristow J."/>
            <person name="Eisen J.A."/>
            <person name="Markowitz V."/>
            <person name="Hugenholtz P."/>
            <person name="Kyrpides N.C."/>
            <person name="Klenk H.P."/>
        </authorList>
    </citation>
    <scope>NUCLEOTIDE SEQUENCE [LARGE SCALE GENOMIC DNA]</scope>
    <source>
        <strain evidence="5">DSM 44928 / JCM 14897 / NBRC 102108 / NRRL B-24433 / ID139908</strain>
    </source>
</reference>
<gene>
    <name evidence="4" type="ordered locus">Caci_8958</name>
</gene>
<dbReference type="CDD" id="cd06223">
    <property type="entry name" value="PRTases_typeI"/>
    <property type="match status" value="1"/>
</dbReference>
<protein>
    <submittedName>
        <fullName evidence="4">Phosphoribosyltransferase</fullName>
    </submittedName>
</protein>
<keyword evidence="1 4" id="KW-0808">Transferase</keyword>
<dbReference type="InterPro" id="IPR029057">
    <property type="entry name" value="PRTase-like"/>
</dbReference>
<dbReference type="Proteomes" id="UP000000851">
    <property type="component" value="Chromosome"/>
</dbReference>
<dbReference type="eggNOG" id="COG0503">
    <property type="taxonomic scope" value="Bacteria"/>
</dbReference>
<dbReference type="PANTHER" id="PTHR43864:SF1">
    <property type="entry name" value="XANTHINE PHOSPHORIBOSYLTRANSFERASE"/>
    <property type="match status" value="1"/>
</dbReference>
<keyword evidence="4" id="KW-0328">Glycosyltransferase</keyword>
<dbReference type="STRING" id="479433.Caci_8958"/>
<evidence type="ECO:0000256" key="1">
    <source>
        <dbReference type="ARBA" id="ARBA00022679"/>
    </source>
</evidence>
<dbReference type="KEGG" id="cai:Caci_8958"/>
<sequence>MRLTTDSTALIGALKVARLGPDGTARPDRIVHALDGLCEPVDVTDLADVALHLWRTCREQLDQSGTAPDYLLGLDAGGIVPALALAQTSGIPFKIAWKLQLELPDAIHFTEPHSSRPDMYAYAIEAGAQILLVDDEITTGRTLASLAEALRAAGAVPVAAACLIEDVRHGGRELLAEQGVPLVSLLKLT</sequence>
<dbReference type="InterPro" id="IPR000836">
    <property type="entry name" value="PRTase_dom"/>
</dbReference>
<dbReference type="SUPFAM" id="SSF53271">
    <property type="entry name" value="PRTase-like"/>
    <property type="match status" value="1"/>
</dbReference>
<dbReference type="Gene3D" id="3.40.50.2020">
    <property type="match status" value="1"/>
</dbReference>
<proteinExistence type="predicted"/>
<keyword evidence="5" id="KW-1185">Reference proteome</keyword>
<accession>C7Q413</accession>
<evidence type="ECO:0000256" key="2">
    <source>
        <dbReference type="ARBA" id="ARBA00022726"/>
    </source>
</evidence>
<dbReference type="HOGENOM" id="CLU_1466618_0_0_11"/>